<dbReference type="GO" id="GO:0071513">
    <property type="term" value="C:phosphopantothenoylcysteine decarboxylase complex"/>
    <property type="evidence" value="ECO:0007669"/>
    <property type="project" value="TreeGrafter"/>
</dbReference>
<dbReference type="HAMAP" id="MF_02225">
    <property type="entry name" value="CoaBC"/>
    <property type="match status" value="1"/>
</dbReference>
<dbReference type="GO" id="GO:0015937">
    <property type="term" value="P:coenzyme A biosynthetic process"/>
    <property type="evidence" value="ECO:0007669"/>
    <property type="project" value="UniProtKB-UniRule"/>
</dbReference>
<dbReference type="GO" id="GO:0004632">
    <property type="term" value="F:phosphopantothenate--cysteine ligase activity"/>
    <property type="evidence" value="ECO:0007669"/>
    <property type="project" value="UniProtKB-UniRule"/>
</dbReference>
<name>A0A9D1AMI1_9FIRM</name>
<dbReference type="PANTHER" id="PTHR14359">
    <property type="entry name" value="HOMO-OLIGOMERIC FLAVIN CONTAINING CYS DECARBOXYLASE FAMILY"/>
    <property type="match status" value="1"/>
</dbReference>
<dbReference type="EMBL" id="DVGZ01000008">
    <property type="protein sequence ID" value="HIR46163.1"/>
    <property type="molecule type" value="Genomic_DNA"/>
</dbReference>
<dbReference type="SUPFAM" id="SSF52507">
    <property type="entry name" value="Homo-oligomeric flavin-containing Cys decarboxylases, HFCD"/>
    <property type="match status" value="1"/>
</dbReference>
<dbReference type="Gene3D" id="3.40.50.10300">
    <property type="entry name" value="CoaB-like"/>
    <property type="match status" value="1"/>
</dbReference>
<feature type="binding site" evidence="3">
    <location>
        <position position="341"/>
    </location>
    <ligand>
        <name>CTP</name>
        <dbReference type="ChEBI" id="CHEBI:37563"/>
    </ligand>
</feature>
<dbReference type="GO" id="GO:0010181">
    <property type="term" value="F:FMN binding"/>
    <property type="evidence" value="ECO:0007669"/>
    <property type="project" value="UniProtKB-UniRule"/>
</dbReference>
<dbReference type="Pfam" id="PF04127">
    <property type="entry name" value="DFP"/>
    <property type="match status" value="1"/>
</dbReference>
<evidence type="ECO:0000256" key="3">
    <source>
        <dbReference type="HAMAP-Rule" id="MF_02225"/>
    </source>
</evidence>
<keyword evidence="1 3" id="KW-0210">Decarboxylase</keyword>
<evidence type="ECO:0000259" key="6">
    <source>
        <dbReference type="Pfam" id="PF04127"/>
    </source>
</evidence>
<keyword evidence="3 4" id="KW-0285">Flavoprotein</keyword>
<evidence type="ECO:0000256" key="2">
    <source>
        <dbReference type="ARBA" id="ARBA00023239"/>
    </source>
</evidence>
<feature type="binding site" evidence="3">
    <location>
        <position position="337"/>
    </location>
    <ligand>
        <name>CTP</name>
        <dbReference type="ChEBI" id="CHEBI:37563"/>
    </ligand>
</feature>
<dbReference type="SUPFAM" id="SSF102645">
    <property type="entry name" value="CoaB-like"/>
    <property type="match status" value="1"/>
</dbReference>
<evidence type="ECO:0000313" key="8">
    <source>
        <dbReference type="Proteomes" id="UP000824242"/>
    </source>
</evidence>
<dbReference type="EC" id="6.3.2.5" evidence="3"/>
<dbReference type="InterPro" id="IPR035929">
    <property type="entry name" value="CoaB-like_sf"/>
</dbReference>
<dbReference type="Proteomes" id="UP000824242">
    <property type="component" value="Unassembled WGS sequence"/>
</dbReference>
<evidence type="ECO:0000256" key="4">
    <source>
        <dbReference type="RuleBase" id="RU364078"/>
    </source>
</evidence>
<keyword evidence="3" id="KW-0511">Multifunctional enzyme</keyword>
<comment type="caution">
    <text evidence="3">Lacks conserved residue(s) required for the propagation of feature annotation.</text>
</comment>
<dbReference type="InterPro" id="IPR003382">
    <property type="entry name" value="Flavoprotein"/>
</dbReference>
<protein>
    <recommendedName>
        <fullName evidence="3">Coenzyme A biosynthesis bifunctional protein CoaBC</fullName>
    </recommendedName>
    <alternativeName>
        <fullName evidence="3">DNA/pantothenate metabolism flavoprotein</fullName>
    </alternativeName>
    <alternativeName>
        <fullName evidence="3">Phosphopantothenoylcysteine synthetase/decarboxylase</fullName>
        <shortName evidence="3">PPCS-PPCDC</shortName>
    </alternativeName>
    <domain>
        <recommendedName>
            <fullName evidence="3">Phosphopantothenoylcysteine decarboxylase</fullName>
            <shortName evidence="3">PPC decarboxylase</shortName>
            <shortName evidence="3">PPC-DC</shortName>
            <ecNumber evidence="3">4.1.1.36</ecNumber>
        </recommendedName>
        <alternativeName>
            <fullName evidence="3">CoaC</fullName>
        </alternativeName>
    </domain>
    <domain>
        <recommendedName>
            <fullName evidence="3">Phosphopantothenate--cysteine ligase</fullName>
            <ecNumber evidence="3">6.3.2.5</ecNumber>
        </recommendedName>
        <alternativeName>
            <fullName evidence="3">CoaB</fullName>
        </alternativeName>
        <alternativeName>
            <fullName evidence="3">Phosphopantothenoylcysteine synthetase</fullName>
            <shortName evidence="3">PPC synthetase</shortName>
            <shortName evidence="3">PPC-S</shortName>
        </alternativeName>
    </domain>
</protein>
<comment type="similarity">
    <text evidence="3 4">In the C-terminal section; belongs to the PPC synthetase family.</text>
</comment>
<comment type="cofactor">
    <cofactor evidence="3">
        <name>FMN</name>
        <dbReference type="ChEBI" id="CHEBI:58210"/>
    </cofactor>
    <text evidence="3">Binds 1 FMN per subunit.</text>
</comment>
<dbReference type="GO" id="GO:0004633">
    <property type="term" value="F:phosphopantothenoylcysteine decarboxylase activity"/>
    <property type="evidence" value="ECO:0007669"/>
    <property type="project" value="UniProtKB-UniRule"/>
</dbReference>
<feature type="domain" description="Flavoprotein" evidence="5">
    <location>
        <begin position="5"/>
        <end position="170"/>
    </location>
</feature>
<dbReference type="Pfam" id="PF02441">
    <property type="entry name" value="Flavoprotein"/>
    <property type="match status" value="1"/>
</dbReference>
<comment type="catalytic activity">
    <reaction evidence="3 4">
        <text>N-[(R)-4-phosphopantothenoyl]-L-cysteine + H(+) = (R)-4'-phosphopantetheine + CO2</text>
        <dbReference type="Rhea" id="RHEA:16793"/>
        <dbReference type="ChEBI" id="CHEBI:15378"/>
        <dbReference type="ChEBI" id="CHEBI:16526"/>
        <dbReference type="ChEBI" id="CHEBI:59458"/>
        <dbReference type="ChEBI" id="CHEBI:61723"/>
        <dbReference type="EC" id="4.1.1.36"/>
    </reaction>
</comment>
<gene>
    <name evidence="3 7" type="primary">coaBC</name>
    <name evidence="7" type="ORF">IAB89_00690</name>
</gene>
<keyword evidence="3" id="KW-0460">Magnesium</keyword>
<dbReference type="AlphaFoldDB" id="A0A9D1AMI1"/>
<feature type="domain" description="DNA/pantothenate metabolism flavoprotein C-terminal" evidence="6">
    <location>
        <begin position="185"/>
        <end position="393"/>
    </location>
</feature>
<evidence type="ECO:0000313" key="7">
    <source>
        <dbReference type="EMBL" id="HIR46163.1"/>
    </source>
</evidence>
<comment type="pathway">
    <text evidence="3 4">Cofactor biosynthesis; coenzyme A biosynthesis; CoA from (R)-pantothenate: step 2/5.</text>
</comment>
<feature type="binding site" evidence="3">
    <location>
        <position position="288"/>
    </location>
    <ligand>
        <name>CTP</name>
        <dbReference type="ChEBI" id="CHEBI:37563"/>
    </ligand>
</feature>
<dbReference type="InterPro" id="IPR007085">
    <property type="entry name" value="DNA/pantothenate-metab_flavo_C"/>
</dbReference>
<accession>A0A9D1AMI1</accession>
<comment type="cofactor">
    <cofactor evidence="3">
        <name>Mg(2+)</name>
        <dbReference type="ChEBI" id="CHEBI:18420"/>
    </cofactor>
</comment>
<dbReference type="GO" id="GO:0046872">
    <property type="term" value="F:metal ion binding"/>
    <property type="evidence" value="ECO:0007669"/>
    <property type="project" value="UniProtKB-KW"/>
</dbReference>
<comment type="function">
    <text evidence="3">Catalyzes two sequential steps in the biosynthesis of coenzyme A. In the first step cysteine is conjugated to 4'-phosphopantothenate to form 4-phosphopantothenoylcysteine. In the second step the latter compound is decarboxylated to form 4'-phosphopantotheine.</text>
</comment>
<sequence>MMKGKTVLLGVSGGIAAYKAAYVASGLTKMGCDVHVIMTPHAVNFINPITFETLTGNKCPVDTFDRNFEFHVEHVSLAKKADLCLIAPATANVLAKLAHGIADDMLTTTVLACRCPKIVFPAMNTRMYEAPVTQDNLETLRKYGYVVAEPDAGRLACGDVGAGKLPEPDVILDYARQAIEYEKDLSGLRLLVTAGPTQESIDPVRYITNHSTGSMGYAIARVAARRGASVTLVSGPTALEKPRFVETVDVVSADDMFREVTSRQAEQDIIIKAAAVADYRPSQVYEDKVKKGDGELSIPLSRTQDILQYLGEHRHEGQFLCGFSMETRDMLENSRKKLEKKKVDMIAANNLKVPGAGFGTATNVITIITKDGEEELPLLSKEETADRLLTAILRERGKKD</sequence>
<organism evidence="7 8">
    <name type="scientific">Candidatus Caccousia avicola</name>
    <dbReference type="NCBI Taxonomy" id="2840721"/>
    <lineage>
        <taxon>Bacteria</taxon>
        <taxon>Bacillati</taxon>
        <taxon>Bacillota</taxon>
        <taxon>Clostridia</taxon>
        <taxon>Eubacteriales</taxon>
        <taxon>Oscillospiraceae</taxon>
        <taxon>Oscillospiraceae incertae sedis</taxon>
        <taxon>Candidatus Caccousia</taxon>
    </lineage>
</organism>
<keyword evidence="2 3" id="KW-0456">Lyase</keyword>
<reference evidence="7" key="1">
    <citation type="submission" date="2020-10" db="EMBL/GenBank/DDBJ databases">
        <authorList>
            <person name="Gilroy R."/>
        </authorList>
    </citation>
    <scope>NUCLEOTIDE SEQUENCE</scope>
    <source>
        <strain evidence="7">ChiSxjej1B13-7958</strain>
    </source>
</reference>
<dbReference type="NCBIfam" id="TIGR00521">
    <property type="entry name" value="coaBC_dfp"/>
    <property type="match status" value="1"/>
</dbReference>
<comment type="caution">
    <text evidence="7">The sequence shown here is derived from an EMBL/GenBank/DDBJ whole genome shotgun (WGS) entry which is preliminary data.</text>
</comment>
<feature type="binding site" evidence="3">
    <location>
        <position position="323"/>
    </location>
    <ligand>
        <name>CTP</name>
        <dbReference type="ChEBI" id="CHEBI:37563"/>
    </ligand>
</feature>
<keyword evidence="3" id="KW-0479">Metal-binding</keyword>
<feature type="binding site" evidence="3">
    <location>
        <position position="278"/>
    </location>
    <ligand>
        <name>CTP</name>
        <dbReference type="ChEBI" id="CHEBI:37563"/>
    </ligand>
</feature>
<keyword evidence="3 4" id="KW-0288">FMN</keyword>
<comment type="pathway">
    <text evidence="3 4">Cofactor biosynthesis; coenzyme A biosynthesis; CoA from (R)-pantothenate: step 3/5.</text>
</comment>
<evidence type="ECO:0000256" key="1">
    <source>
        <dbReference type="ARBA" id="ARBA00022793"/>
    </source>
</evidence>
<dbReference type="InterPro" id="IPR036551">
    <property type="entry name" value="Flavin_trans-like"/>
</dbReference>
<comment type="catalytic activity">
    <reaction evidence="3 4">
        <text>(R)-4'-phosphopantothenate + L-cysteine + CTP = N-[(R)-4-phosphopantothenoyl]-L-cysteine + CMP + diphosphate + H(+)</text>
        <dbReference type="Rhea" id="RHEA:19397"/>
        <dbReference type="ChEBI" id="CHEBI:10986"/>
        <dbReference type="ChEBI" id="CHEBI:15378"/>
        <dbReference type="ChEBI" id="CHEBI:33019"/>
        <dbReference type="ChEBI" id="CHEBI:35235"/>
        <dbReference type="ChEBI" id="CHEBI:37563"/>
        <dbReference type="ChEBI" id="CHEBI:59458"/>
        <dbReference type="ChEBI" id="CHEBI:60377"/>
        <dbReference type="EC" id="6.3.2.5"/>
    </reaction>
</comment>
<dbReference type="Gene3D" id="3.40.50.1950">
    <property type="entry name" value="Flavin prenyltransferase-like"/>
    <property type="match status" value="1"/>
</dbReference>
<dbReference type="GO" id="GO:0015941">
    <property type="term" value="P:pantothenate catabolic process"/>
    <property type="evidence" value="ECO:0007669"/>
    <property type="project" value="InterPro"/>
</dbReference>
<dbReference type="PANTHER" id="PTHR14359:SF6">
    <property type="entry name" value="PHOSPHOPANTOTHENOYLCYSTEINE DECARBOXYLASE"/>
    <property type="match status" value="1"/>
</dbReference>
<dbReference type="InterPro" id="IPR005252">
    <property type="entry name" value="CoaBC"/>
</dbReference>
<comment type="similarity">
    <text evidence="3 4">In the N-terminal section; belongs to the HFCD (homo-oligomeric flavin containing Cys decarboxylase) superfamily.</text>
</comment>
<dbReference type="EC" id="4.1.1.36" evidence="3"/>
<feature type="region of interest" description="Phosphopantothenoylcysteine decarboxylase" evidence="3">
    <location>
        <begin position="1"/>
        <end position="189"/>
    </location>
</feature>
<comment type="function">
    <text evidence="4">Catalyzes two steps in the biosynthesis of coenzyme A. In the first step cysteine is conjugated to 4'-phosphopantothenate to form 4-phosphopantothenoylcysteine, in the latter compound is decarboxylated to form 4'-phosphopantotheine.</text>
</comment>
<evidence type="ECO:0000259" key="5">
    <source>
        <dbReference type="Pfam" id="PF02441"/>
    </source>
</evidence>
<keyword evidence="3 4" id="KW-0436">Ligase</keyword>
<reference evidence="7" key="2">
    <citation type="journal article" date="2021" name="PeerJ">
        <title>Extensive microbial diversity within the chicken gut microbiome revealed by metagenomics and culture.</title>
        <authorList>
            <person name="Gilroy R."/>
            <person name="Ravi A."/>
            <person name="Getino M."/>
            <person name="Pursley I."/>
            <person name="Horton D.L."/>
            <person name="Alikhan N.F."/>
            <person name="Baker D."/>
            <person name="Gharbi K."/>
            <person name="Hall N."/>
            <person name="Watson M."/>
            <person name="Adriaenssens E.M."/>
            <person name="Foster-Nyarko E."/>
            <person name="Jarju S."/>
            <person name="Secka A."/>
            <person name="Antonio M."/>
            <person name="Oren A."/>
            <person name="Chaudhuri R.R."/>
            <person name="La Ragione R."/>
            <person name="Hildebrand F."/>
            <person name="Pallen M.J."/>
        </authorList>
    </citation>
    <scope>NUCLEOTIDE SEQUENCE</scope>
    <source>
        <strain evidence="7">ChiSxjej1B13-7958</strain>
    </source>
</reference>
<proteinExistence type="inferred from homology"/>
<feature type="region of interest" description="Phosphopantothenate--cysteine ligase" evidence="3">
    <location>
        <begin position="190"/>
        <end position="400"/>
    </location>
</feature>
<feature type="active site" description="Proton donor" evidence="3">
    <location>
        <position position="157"/>
    </location>
</feature>